<name>A0A9N9J8H3_9GLOM</name>
<dbReference type="AlphaFoldDB" id="A0A9N9J8H3"/>
<accession>A0A9N9J8H3</accession>
<dbReference type="OrthoDB" id="167555at2759"/>
<comment type="caution">
    <text evidence="2">The sequence shown here is derived from an EMBL/GenBank/DDBJ whole genome shotgun (WGS) entry which is preliminary data.</text>
</comment>
<dbReference type="EMBL" id="CAJVPY010017909">
    <property type="protein sequence ID" value="CAG8764330.1"/>
    <property type="molecule type" value="Genomic_DNA"/>
</dbReference>
<evidence type="ECO:0000256" key="1">
    <source>
        <dbReference type="SAM" id="MobiDB-lite"/>
    </source>
</evidence>
<dbReference type="Proteomes" id="UP000789405">
    <property type="component" value="Unassembled WGS sequence"/>
</dbReference>
<keyword evidence="3" id="KW-1185">Reference proteome</keyword>
<proteinExistence type="predicted"/>
<reference evidence="2" key="1">
    <citation type="submission" date="2021-06" db="EMBL/GenBank/DDBJ databases">
        <authorList>
            <person name="Kallberg Y."/>
            <person name="Tangrot J."/>
            <person name="Rosling A."/>
        </authorList>
    </citation>
    <scope>NUCLEOTIDE SEQUENCE</scope>
    <source>
        <strain evidence="2">MA453B</strain>
    </source>
</reference>
<evidence type="ECO:0000313" key="2">
    <source>
        <dbReference type="EMBL" id="CAG8764330.1"/>
    </source>
</evidence>
<protein>
    <submittedName>
        <fullName evidence="2">15241_t:CDS:1</fullName>
    </submittedName>
</protein>
<feature type="non-terminal residue" evidence="2">
    <location>
        <position position="107"/>
    </location>
</feature>
<evidence type="ECO:0000313" key="3">
    <source>
        <dbReference type="Proteomes" id="UP000789405"/>
    </source>
</evidence>
<feature type="non-terminal residue" evidence="2">
    <location>
        <position position="1"/>
    </location>
</feature>
<feature type="region of interest" description="Disordered" evidence="1">
    <location>
        <begin position="84"/>
        <end position="107"/>
    </location>
</feature>
<organism evidence="2 3">
    <name type="scientific">Dentiscutata erythropus</name>
    <dbReference type="NCBI Taxonomy" id="1348616"/>
    <lineage>
        <taxon>Eukaryota</taxon>
        <taxon>Fungi</taxon>
        <taxon>Fungi incertae sedis</taxon>
        <taxon>Mucoromycota</taxon>
        <taxon>Glomeromycotina</taxon>
        <taxon>Glomeromycetes</taxon>
        <taxon>Diversisporales</taxon>
        <taxon>Gigasporaceae</taxon>
        <taxon>Dentiscutata</taxon>
    </lineage>
</organism>
<gene>
    <name evidence="2" type="ORF">DERYTH_LOCUS18106</name>
</gene>
<sequence length="107" mass="12926">MWFDMPRNTTIEFEDIYEVSMRRCGNNDTLCKYNRRFDDLYLYLTSYLSQTKWFFKNKGVIFVDHHYSHTRDNVVKALNLDLNNESNSDNNELDIESVTNYDPEDMM</sequence>